<reference evidence="2" key="1">
    <citation type="submission" date="2018-12" db="EMBL/GenBank/DDBJ databases">
        <title>Novel natural products biosynthetic potential of the class Ktedonobacteria.</title>
        <authorList>
            <person name="Zheng Y."/>
            <person name="Saitou A."/>
            <person name="Wang C.M."/>
            <person name="Toyoda A."/>
            <person name="Minakuchi Y."/>
            <person name="Sekiguchi Y."/>
            <person name="Ueda K."/>
            <person name="Takano H."/>
            <person name="Sakai Y."/>
            <person name="Yokota A."/>
            <person name="Yabe S."/>
        </authorList>
    </citation>
    <scope>NUCLEOTIDE SEQUENCE</scope>
    <source>
        <strain evidence="2">A3-2</strain>
    </source>
</reference>
<keyword evidence="1" id="KW-0812">Transmembrane</keyword>
<gene>
    <name evidence="2" type="ORF">KTA_10220</name>
</gene>
<dbReference type="EMBL" id="AP019377">
    <property type="protein sequence ID" value="BBH92823.1"/>
    <property type="molecule type" value="Genomic_DNA"/>
</dbReference>
<evidence type="ECO:0000313" key="2">
    <source>
        <dbReference type="EMBL" id="BBH92823.1"/>
    </source>
</evidence>
<feature type="transmembrane region" description="Helical" evidence="1">
    <location>
        <begin position="35"/>
        <end position="58"/>
    </location>
</feature>
<evidence type="ECO:0000256" key="1">
    <source>
        <dbReference type="SAM" id="Phobius"/>
    </source>
</evidence>
<proteinExistence type="predicted"/>
<dbReference type="AlphaFoldDB" id="A0A455SWK7"/>
<name>A0A455SWK7_9CHLR</name>
<feature type="transmembrane region" description="Helical" evidence="1">
    <location>
        <begin position="89"/>
        <end position="111"/>
    </location>
</feature>
<keyword evidence="1" id="KW-0472">Membrane</keyword>
<protein>
    <submittedName>
        <fullName evidence="2">Uncharacterized protein</fullName>
    </submittedName>
</protein>
<sequence>MSKAERFLAVLLFGIALLDSIAVLALAFLASFWLAFALLVLACLFGVTGGVALGYGYVRRHNLEQAGQLASEAQRSDKSRGRSSPPSHFLLLGWGMLVAALVLLGLSIFWWH</sequence>
<accession>A0A455SWK7</accession>
<keyword evidence="1" id="KW-1133">Transmembrane helix</keyword>
<organism evidence="2">
    <name type="scientific">Thermogemmatispora argillosa</name>
    <dbReference type="NCBI Taxonomy" id="2045280"/>
    <lineage>
        <taxon>Bacteria</taxon>
        <taxon>Bacillati</taxon>
        <taxon>Chloroflexota</taxon>
        <taxon>Ktedonobacteria</taxon>
        <taxon>Thermogemmatisporales</taxon>
        <taxon>Thermogemmatisporaceae</taxon>
        <taxon>Thermogemmatispora</taxon>
    </lineage>
</organism>